<dbReference type="SMART" id="SM00530">
    <property type="entry name" value="HTH_XRE"/>
    <property type="match status" value="1"/>
</dbReference>
<dbReference type="SUPFAM" id="SSF47413">
    <property type="entry name" value="lambda repressor-like DNA-binding domains"/>
    <property type="match status" value="1"/>
</dbReference>
<gene>
    <name evidence="3" type="ordered locus">Sfla_4142</name>
</gene>
<dbReference type="Pfam" id="PF01381">
    <property type="entry name" value="HTH_3"/>
    <property type="match status" value="1"/>
</dbReference>
<dbReference type="KEGG" id="sfa:Sfla_4142"/>
<accession>A0A8D3WI39</accession>
<name>A0A8D3WI39_STRFA</name>
<feature type="region of interest" description="Disordered" evidence="1">
    <location>
        <begin position="110"/>
        <end position="135"/>
    </location>
</feature>
<evidence type="ECO:0000313" key="4">
    <source>
        <dbReference type="Proteomes" id="UP000002066"/>
    </source>
</evidence>
<dbReference type="InterPro" id="IPR001387">
    <property type="entry name" value="Cro/C1-type_HTH"/>
</dbReference>
<dbReference type="AlphaFoldDB" id="A0A8D3WI39"/>
<dbReference type="InterPro" id="IPR010982">
    <property type="entry name" value="Lambda_DNA-bd_dom_sf"/>
</dbReference>
<sequence>MVSHAHWKMARDRKVAQGIAEDPATEKLRAAIALRYDVGQAVHDRRAECGISQTELARRAGMTQPQVSKLEIGGTLPTVALLARLARAMDATFSLEADGEGFRMAFTAAGSSDAGPSVSAAVEATDTDAKRTAAG</sequence>
<evidence type="ECO:0000313" key="3">
    <source>
        <dbReference type="EMBL" id="ADW05551.1"/>
    </source>
</evidence>
<protein>
    <submittedName>
        <fullName evidence="3">Helix-turn-helix domain protein</fullName>
    </submittedName>
</protein>
<dbReference type="CDD" id="cd00093">
    <property type="entry name" value="HTH_XRE"/>
    <property type="match status" value="1"/>
</dbReference>
<reference evidence="3 4" key="1">
    <citation type="submission" date="2011-01" db="EMBL/GenBank/DDBJ databases">
        <title>Complete sequence of chromosome of Streptomyces flavogriseus ATCC 33331.</title>
        <authorList>
            <consortium name="US DOE Joint Genome Institute"/>
            <person name="Lucas S."/>
            <person name="Copeland A."/>
            <person name="Lapidus A."/>
            <person name="Cheng J.-F."/>
            <person name="Goodwin L."/>
            <person name="Pitluck S."/>
            <person name="Davenport K."/>
            <person name="Detter J.C."/>
            <person name="Han C."/>
            <person name="Tapia R."/>
            <person name="Land M."/>
            <person name="Hauser L."/>
            <person name="Kyrpides N."/>
            <person name="Ivanova N."/>
            <person name="Ovchinnikova G."/>
            <person name="Pagani I."/>
            <person name="Brumm P."/>
            <person name="Mead D."/>
            <person name="Woyke T."/>
        </authorList>
    </citation>
    <scope>NUCLEOTIDE SEQUENCE [LARGE SCALE GENOMIC DNA]</scope>
    <source>
        <strain evidence="4">ATCC 33331 / IAF-45CD</strain>
    </source>
</reference>
<dbReference type="Gene3D" id="1.10.260.40">
    <property type="entry name" value="lambda repressor-like DNA-binding domains"/>
    <property type="match status" value="1"/>
</dbReference>
<proteinExistence type="predicted"/>
<dbReference type="GO" id="GO:0003677">
    <property type="term" value="F:DNA binding"/>
    <property type="evidence" value="ECO:0007669"/>
    <property type="project" value="InterPro"/>
</dbReference>
<dbReference type="Proteomes" id="UP000002066">
    <property type="component" value="Chromosome"/>
</dbReference>
<dbReference type="OrthoDB" id="6401124at2"/>
<organism evidence="3 4">
    <name type="scientific">Streptomyces pratensis (strain ATCC 33331 / IAF-45CD)</name>
    <dbReference type="NCBI Taxonomy" id="591167"/>
    <lineage>
        <taxon>Bacteria</taxon>
        <taxon>Bacillati</taxon>
        <taxon>Actinomycetota</taxon>
        <taxon>Actinomycetes</taxon>
        <taxon>Kitasatosporales</taxon>
        <taxon>Streptomycetaceae</taxon>
        <taxon>Streptomyces</taxon>
    </lineage>
</organism>
<dbReference type="EMBL" id="CP002475">
    <property type="protein sequence ID" value="ADW05551.1"/>
    <property type="molecule type" value="Genomic_DNA"/>
</dbReference>
<evidence type="ECO:0000259" key="2">
    <source>
        <dbReference type="PROSITE" id="PS50943"/>
    </source>
</evidence>
<evidence type="ECO:0000256" key="1">
    <source>
        <dbReference type="SAM" id="MobiDB-lite"/>
    </source>
</evidence>
<dbReference type="PROSITE" id="PS50943">
    <property type="entry name" value="HTH_CROC1"/>
    <property type="match status" value="1"/>
</dbReference>
<feature type="domain" description="HTH cro/C1-type" evidence="2">
    <location>
        <begin position="42"/>
        <end position="97"/>
    </location>
</feature>